<dbReference type="AlphaFoldDB" id="G3JV07"/>
<dbReference type="InterPro" id="IPR036864">
    <property type="entry name" value="Zn2-C6_fun-type_DNA-bd_sf"/>
</dbReference>
<feature type="region of interest" description="Disordered" evidence="2">
    <location>
        <begin position="316"/>
        <end position="391"/>
    </location>
</feature>
<feature type="compositionally biased region" description="Gly residues" evidence="2">
    <location>
        <begin position="433"/>
        <end position="445"/>
    </location>
</feature>
<dbReference type="SUPFAM" id="SSF57701">
    <property type="entry name" value="Zn2/Cys6 DNA-binding domain"/>
    <property type="match status" value="1"/>
</dbReference>
<feature type="compositionally biased region" description="Polar residues" evidence="2">
    <location>
        <begin position="499"/>
        <end position="508"/>
    </location>
</feature>
<accession>G3JV07</accession>
<proteinExistence type="predicted"/>
<sequence length="508" mass="51571">MSGHAHHTTNTAHAGSAPHTGGYPGAWSFPAAGFNPVVGGANITHSSSSPSMSRSLLGGGSSSSMFPLPGSGRYGARTGNPYESSLARRRQMSSPASSAARDRRTNGQSQSGDPERKRVVVACLRCRKRKIRCSGDDGTGGSCSNCKNANEPQCLFMRVQAGSLAEMRKKEQEKRMAVATTATTFTYDMDTCRQYQSRGTASVGHNMSAVSQATHASSYGAATAFAGGPSHVMYNWTPGTTAGYGDSASSSSSGHATSGTSSAGTGMTYGGMSYHGIPYHGMPSPDTSYMGENDLIDRPSTSSMADAGAFALQSMSQGLPTSGSSPYGHNNHGMGATSTPRSLPGPPTVLGSSRGVPPSAVFSASRSGGGSGAPQQYPSPATTPITSGVSPVWTGYEQSPYASAAPMQQSNMAGQSLERLPDMYAATPSSAGESGGGGGGGGGSSPHGEDEGPGGDGGHHHQTQQQQHHFGYDYGDSRAHPEGGGGGEEHAAAGVDGVSNHSTASGSY</sequence>
<dbReference type="VEuPathDB" id="FungiDB:CCM_09644"/>
<feature type="compositionally biased region" description="Polar residues" evidence="2">
    <location>
        <begin position="374"/>
        <end position="389"/>
    </location>
</feature>
<feature type="domain" description="Zn(2)-C6 fungal-type" evidence="3">
    <location>
        <begin position="122"/>
        <end position="156"/>
    </location>
</feature>
<dbReference type="GO" id="GO:0000981">
    <property type="term" value="F:DNA-binding transcription factor activity, RNA polymerase II-specific"/>
    <property type="evidence" value="ECO:0007669"/>
    <property type="project" value="InterPro"/>
</dbReference>
<evidence type="ECO:0000259" key="3">
    <source>
        <dbReference type="PROSITE" id="PS50048"/>
    </source>
</evidence>
<gene>
    <name evidence="4" type="ORF">CCM_09644</name>
</gene>
<evidence type="ECO:0000256" key="1">
    <source>
        <dbReference type="ARBA" id="ARBA00023242"/>
    </source>
</evidence>
<organism evidence="4 5">
    <name type="scientific">Cordyceps militaris (strain CM01)</name>
    <name type="common">Caterpillar fungus</name>
    <dbReference type="NCBI Taxonomy" id="983644"/>
    <lineage>
        <taxon>Eukaryota</taxon>
        <taxon>Fungi</taxon>
        <taxon>Dikarya</taxon>
        <taxon>Ascomycota</taxon>
        <taxon>Pezizomycotina</taxon>
        <taxon>Sordariomycetes</taxon>
        <taxon>Hypocreomycetidae</taxon>
        <taxon>Hypocreales</taxon>
        <taxon>Cordycipitaceae</taxon>
        <taxon>Cordyceps</taxon>
    </lineage>
</organism>
<dbReference type="Gene3D" id="4.10.240.10">
    <property type="entry name" value="Zn(2)-C6 fungal-type DNA-binding domain"/>
    <property type="match status" value="1"/>
</dbReference>
<dbReference type="GeneID" id="18171646"/>
<evidence type="ECO:0000313" key="4">
    <source>
        <dbReference type="EMBL" id="EGX87683.1"/>
    </source>
</evidence>
<feature type="compositionally biased region" description="Low complexity" evidence="2">
    <location>
        <begin position="46"/>
        <end position="71"/>
    </location>
</feature>
<keyword evidence="5" id="KW-1185">Reference proteome</keyword>
<evidence type="ECO:0000313" key="5">
    <source>
        <dbReference type="Proteomes" id="UP000001610"/>
    </source>
</evidence>
<keyword evidence="1" id="KW-0539">Nucleus</keyword>
<dbReference type="InterPro" id="IPR001138">
    <property type="entry name" value="Zn2Cys6_DnaBD"/>
</dbReference>
<dbReference type="SMART" id="SM00066">
    <property type="entry name" value="GAL4"/>
    <property type="match status" value="1"/>
</dbReference>
<feature type="compositionally biased region" description="Basic and acidic residues" evidence="2">
    <location>
        <begin position="475"/>
        <end position="491"/>
    </location>
</feature>
<dbReference type="RefSeq" id="XP_006674840.1">
    <property type="nucleotide sequence ID" value="XM_006674777.1"/>
</dbReference>
<dbReference type="PROSITE" id="PS00463">
    <property type="entry name" value="ZN2_CY6_FUNGAL_1"/>
    <property type="match status" value="1"/>
</dbReference>
<dbReference type="OMA" id="VWTGYEQ"/>
<dbReference type="KEGG" id="cmt:CCM_09644"/>
<dbReference type="Pfam" id="PF00172">
    <property type="entry name" value="Zn_clus"/>
    <property type="match status" value="1"/>
</dbReference>
<dbReference type="eggNOG" id="ENOG502S7RA">
    <property type="taxonomic scope" value="Eukaryota"/>
</dbReference>
<dbReference type="InParanoid" id="G3JV07"/>
<dbReference type="OrthoDB" id="5394557at2759"/>
<dbReference type="EMBL" id="JH126408">
    <property type="protein sequence ID" value="EGX87683.1"/>
    <property type="molecule type" value="Genomic_DNA"/>
</dbReference>
<feature type="region of interest" description="Disordered" evidence="2">
    <location>
        <begin position="425"/>
        <end position="508"/>
    </location>
</feature>
<dbReference type="CDD" id="cd00067">
    <property type="entry name" value="GAL4"/>
    <property type="match status" value="1"/>
</dbReference>
<dbReference type="PROSITE" id="PS50048">
    <property type="entry name" value="ZN2_CY6_FUNGAL_2"/>
    <property type="match status" value="1"/>
</dbReference>
<dbReference type="Proteomes" id="UP000001610">
    <property type="component" value="Unassembled WGS sequence"/>
</dbReference>
<reference evidence="4 5" key="1">
    <citation type="journal article" date="2011" name="Genome Biol.">
        <title>Genome sequence of the insect pathogenic fungus Cordyceps militaris, a valued traditional Chinese medicine.</title>
        <authorList>
            <person name="Zheng P."/>
            <person name="Xia Y."/>
            <person name="Xiao G."/>
            <person name="Xiong C."/>
            <person name="Hu X."/>
            <person name="Zhang S."/>
            <person name="Zheng H."/>
            <person name="Huang Y."/>
            <person name="Zhou Y."/>
            <person name="Wang S."/>
            <person name="Zhao G.P."/>
            <person name="Liu X."/>
            <person name="St Leger R.J."/>
            <person name="Wang C."/>
        </authorList>
    </citation>
    <scope>NUCLEOTIDE SEQUENCE [LARGE SCALE GENOMIC DNA]</scope>
    <source>
        <strain evidence="4 5">CM01</strain>
    </source>
</reference>
<dbReference type="GO" id="GO:0008270">
    <property type="term" value="F:zinc ion binding"/>
    <property type="evidence" value="ECO:0007669"/>
    <property type="project" value="InterPro"/>
</dbReference>
<evidence type="ECO:0000256" key="2">
    <source>
        <dbReference type="SAM" id="MobiDB-lite"/>
    </source>
</evidence>
<dbReference type="HOGENOM" id="CLU_589234_0_0_1"/>
<protein>
    <submittedName>
        <fullName evidence="4">Fungal transcriptional regulatory protein</fullName>
    </submittedName>
</protein>
<feature type="region of interest" description="Disordered" evidence="2">
    <location>
        <begin position="45"/>
        <end position="116"/>
    </location>
</feature>
<feature type="compositionally biased region" description="Polar residues" evidence="2">
    <location>
        <begin position="316"/>
        <end position="328"/>
    </location>
</feature>
<name>G3JV07_CORMM</name>